<proteinExistence type="predicted"/>
<dbReference type="OrthoDB" id="3563205at2759"/>
<feature type="region of interest" description="Disordered" evidence="1">
    <location>
        <begin position="1"/>
        <end position="36"/>
    </location>
</feature>
<protein>
    <submittedName>
        <fullName evidence="2">Uncharacterized protein</fullName>
    </submittedName>
</protein>
<dbReference type="STRING" id="546991.N1J945"/>
<feature type="compositionally biased region" description="Basic and acidic residues" evidence="1">
    <location>
        <begin position="2432"/>
        <end position="2444"/>
    </location>
</feature>
<feature type="compositionally biased region" description="Polar residues" evidence="1">
    <location>
        <begin position="240"/>
        <end position="251"/>
    </location>
</feature>
<dbReference type="InParanoid" id="N1J945"/>
<comment type="caution">
    <text evidence="2">The sequence shown here is derived from an EMBL/GenBank/DDBJ whole genome shotgun (WGS) entry which is preliminary data.</text>
</comment>
<reference evidence="2 3" key="1">
    <citation type="journal article" date="2010" name="Science">
        <title>Genome expansion and gene loss in powdery mildew fungi reveal tradeoffs in extreme parasitism.</title>
        <authorList>
            <person name="Spanu P.D."/>
            <person name="Abbott J.C."/>
            <person name="Amselem J."/>
            <person name="Burgis T.A."/>
            <person name="Soanes D.M."/>
            <person name="Stueber K."/>
            <person name="Ver Loren van Themaat E."/>
            <person name="Brown J.K.M."/>
            <person name="Butcher S.A."/>
            <person name="Gurr S.J."/>
            <person name="Lebrun M.-H."/>
            <person name="Ridout C.J."/>
            <person name="Schulze-Lefert P."/>
            <person name="Talbot N.J."/>
            <person name="Ahmadinejad N."/>
            <person name="Ametz C."/>
            <person name="Barton G.R."/>
            <person name="Benjdia M."/>
            <person name="Bidzinski P."/>
            <person name="Bindschedler L.V."/>
            <person name="Both M."/>
            <person name="Brewer M.T."/>
            <person name="Cadle-Davidson L."/>
            <person name="Cadle-Davidson M.M."/>
            <person name="Collemare J."/>
            <person name="Cramer R."/>
            <person name="Frenkel O."/>
            <person name="Godfrey D."/>
            <person name="Harriman J."/>
            <person name="Hoede C."/>
            <person name="King B.C."/>
            <person name="Klages S."/>
            <person name="Kleemann J."/>
            <person name="Knoll D."/>
            <person name="Koti P.S."/>
            <person name="Kreplak J."/>
            <person name="Lopez-Ruiz F.J."/>
            <person name="Lu X."/>
            <person name="Maekawa T."/>
            <person name="Mahanil S."/>
            <person name="Micali C."/>
            <person name="Milgroom M.G."/>
            <person name="Montana G."/>
            <person name="Noir S."/>
            <person name="O'Connell R.J."/>
            <person name="Oberhaensli S."/>
            <person name="Parlange F."/>
            <person name="Pedersen C."/>
            <person name="Quesneville H."/>
            <person name="Reinhardt R."/>
            <person name="Rott M."/>
            <person name="Sacristan S."/>
            <person name="Schmidt S.M."/>
            <person name="Schoen M."/>
            <person name="Skamnioti P."/>
            <person name="Sommer H."/>
            <person name="Stephens A."/>
            <person name="Takahara H."/>
            <person name="Thordal-Christensen H."/>
            <person name="Vigouroux M."/>
            <person name="Wessling R."/>
            <person name="Wicker T."/>
            <person name="Panstruga R."/>
        </authorList>
    </citation>
    <scope>NUCLEOTIDE SEQUENCE [LARGE SCALE GENOMIC DNA]</scope>
    <source>
        <strain evidence="2">DH14</strain>
    </source>
</reference>
<dbReference type="HOGENOM" id="CLU_224345_0_0_1"/>
<evidence type="ECO:0000313" key="2">
    <source>
        <dbReference type="EMBL" id="CCU74333.1"/>
    </source>
</evidence>
<feature type="compositionally biased region" description="Basic and acidic residues" evidence="1">
    <location>
        <begin position="252"/>
        <end position="267"/>
    </location>
</feature>
<feature type="region of interest" description="Disordered" evidence="1">
    <location>
        <begin position="235"/>
        <end position="324"/>
    </location>
</feature>
<dbReference type="Proteomes" id="UP000015441">
    <property type="component" value="Unassembled WGS sequence"/>
</dbReference>
<evidence type="ECO:0000256" key="1">
    <source>
        <dbReference type="SAM" id="MobiDB-lite"/>
    </source>
</evidence>
<feature type="compositionally biased region" description="Polar residues" evidence="1">
    <location>
        <begin position="268"/>
        <end position="280"/>
    </location>
</feature>
<name>N1J945_BLUG1</name>
<dbReference type="eggNOG" id="ENOG502TC45">
    <property type="taxonomic scope" value="Eukaryota"/>
</dbReference>
<gene>
    <name evidence="2" type="ORF">BGHDH14_bgh04330</name>
</gene>
<dbReference type="EMBL" id="CAUH01000218">
    <property type="protein sequence ID" value="CCU74333.1"/>
    <property type="molecule type" value="Genomic_DNA"/>
</dbReference>
<sequence>MSPPNSRPPLTSRIRASFEGRRHKAEVSSPTSSNSYDNKSIRTIVEQVINTQPFQTAVATNLAQLIKPNIKDALDTIQPLVEAVYAHEVLLRKTNFSVENLLTKLETDVLRPKSNSTSIVESDNEEIVLPQILHISKSHSKASGNNSSSINLDKKSFGKTVNANKDAVTDSIEGAQYSTLAAETFVQEIMPIKQQIKDLELNTEHSKCNMGLMEEKLDQIKSDLSIVISMISEEKGGGTTASLDSSKGSRTSLEDHNYAGNRYRDGLSRSSTQGSDSTITMKKKYIKEPKQKFCKDKSHDSNASQEPSVVETRSRSPSDSLHTQTLKKLELEVANLKESFDSKMASNDERISTVLATLENHPQTPSDNYFVKAIEKLNTNQESQYLALCTLLTEGMTLTRNKEFEKLGLKVAQLQDHLKGPDVILEDIRSSNALQKNALVNQTSVLDEIKINMASYDTKLQQHSEAITRLISISSEPLPIVTADKSGLEEHITSLNDTLKSHTSEFVEIKAANAAHAKVLEKNTANLEQIKADIESYMATVQNNIGLFDETTRDTLASTQLTYNNSIALGDQIMSIKANVDSQKSCLDKFKFETEFNYNKKFDLVESQIKDITDSLISHSSFLDQILSKCSAYNTALQTVNDMEEFFKSELHEIKQSNDMNSRTLSSIKSNYENKIDVINQVNAWGVSFNQDMKDIKSLQESYARTSSDNQQKNLDILKRIKDSHELHSDVLSGIKEAIDSSTSDSKIIKAFHKSHEGTILDIKTSIDVTNTNFGVKLGSIESTVFENDKKLELLKRTVQNMKQDITLDFESEKIYKILQMIVESLAAHSVLLGEIKEDVCAEILTSLHDLERVIQSNSNLLADTQHVDVNAEILTLLHTINEDYSSIPLSLSEIKDHCANPNPSSVVIALIQKRFADIEGAMSEHLNHLITLSSFADSSKKREDIKLSKLKEVESFIEQILGTSKESTFKINEIILKLDCQNTAIDRLNQKSYNETSLKILNTLQSTNELSLIKIEENSFNARNINDETRNLYKLIEKIHTFIISAFPEIKSGQEHLENLGEKSRQEAKSELSQISEYLLTLQTILGKASNTIDNTFSEVIKPYHDQDITHHMSVISDSMKNDIQKFGTVVQDFMEKVEENKILLNSMTETLRDIISISLTDNGDGYAPNQGRRQTHQDTSLREEIGFSAETEAFLSQSDSIDSYQVKKKEIIKRNVFSGLNPSSTVNDWQKEALKFPDERKLATICSGDIGNHVLQTDFQIESNFPAQSDLQVESMTQVNENNDFIRKIDSQSQGNNVGHKLTPECIVKDEDCPLKTDLTSQSGDQNKYHLPVEFKERTARNAENANQIQQNIVKPIPDTTRLKFQSECKDETEESNKYLDLPAKAVTPSIDIGHNIQKNDVITNDNFVTAKVTSECQANSDQHIKRSSRGQESAVPGETHFQITSDTIETSDLQNEINASPTDIKDIILNHNFVQHVDKFLLHEPTQCQDNTVEFVENSNPPDIPKLACESNYPIELDTIRELDLPHKISEPIHEVRHVGQNADLIQDHNVECFDEATQFEENSSDFQLKTRLRLKSVIPVICDAIMQSNITTETGVTTINANSIASSDDLIQKYDTVRFDKTQECKHNNADNIEKSIVQKGFDASHDSFNLNEAKVNLKPDLPTEVVPSTINNGEIICSEDMVPDNAEIDLYKTTGYIHEPQNSINKTKPKAEAAASNESMYPDEHNIILKLDDPSTANASAIDVYKIGIREDIIQDNNDVRLSGALECQNSAVQAVEETILPLSSNILNKSTLSDEDDIIRQSDLPVENVQSTIDVEDSIRADDVGDSIEAIVLNCDPIDSIEKSSGRDEPDSVDESVQLDEVDLSYESDLPVENVQSTIDVEDSIRADDVGDSIEAFVLNIDPIDSIEELSGRDEPDSVDESVQLDEVDLSHESDLPVENVQSTIDVEDSNCSDDMNWNHDVEHSDNVSECNDDPAESIKESSALVEPDEFDGSVHLNEVDISHESDLPVENVQSSIDVEDSIRADDVGDSNEAIVLNCDPIDSIEKSSGREEPDSVDESVQLDEVDLSYESDLPVENVQSTIDVEDSIRADDVGDSNEAIVLNCDPIDSIEESTAREEPDSVDESVQLDEVDLSYESDLPVENVQSSIDVEDSIRADDVGDSIEAIVLNCDPIQSIEESTAREEPDSVDESVQLDEVDLSYQSDLPVENVQSSIDVEDSIRADDVGDSIEAIVLNCDPIQSIEESTAREESDSVDESLQLDEVDLSYESDLPVENVQSSIDVEDSIRADDVGDSIEAIVLNCDPIESIEESLSREEHVAFDESVHLDEVDISHESETPIEIAVTTGDVEESNSSDDVGDSIEAFVLNIDPIDSIEELSGREEPDSVDESVQLDEVDLSYESDLPVENVQSSIDVEDSNCSDDMNWNHDVEHSDHASECNDDPAESIKESSARDDHVAFDGSVHLDEVDISHESDTPIEIAVTTGDVEESNSSDDIGDSIEAFVLNYDLIDSIEESSAREEPDSVDESVQLDEVDLSHESDLPVENVQSTIDVEDSIRADDVGDSIEAIVLNCDPIDSIEESSGRDEPDSVDESVHLDEVDLSYESDLPVENVQSSIDVEDSIRADDVGDSNEAIVLNFDPIESIEELSTREEPDSVDESVQLDEVDLSYESDLPVENVQSTIDVEDSIRADDVGDSNEAIVLNCDPIESIEELSTREEPDSVDESVQLDEVDISHESDLPVENVQSSIDVEERICSDDVARAYEAIILNFDPIYSIAESSAKAVSDLIDESEYLTRGDRFEVDAQEMMLKDNPGDDDKIADVSEACVCQDGALKVVEEMNPVFKPENLRETAFPAREDDFCDLDSLKNDIARTHGVESVNSSDNMIDHTAEAPLDKTRQGLDDLADSIREPMLRDESDELYEILNSNKVNVYLEADMPTEIITSTNDADVTLCSYGICQHDDVARKDELRDCEDEVLDIMGESHLHVQSNNLCESELLGENNPDCELLLPAEINGLVFDVDEIVGGDDLTLRVEVIRSDDPTESRYLSADCIEVTKVLDETDVSDEPLHHGKPDVNRETDLPTENIVSITDVDDIFCNDENIQHDEVGSDVALESKDDSEKLNNDVGCSAERDDAMLLVTSVVSMISKPGNEDISVGNKLLGTDDDGSPKVLNKCESDSVNLNPAEILSKHVVPNIEFNRSNMGNDEFSGDIEDLFEDLLSSKDEVMDWNIIGELDDNDEAKKPFESNVVIAHITKVTDFPVESVELSHDNEKILLKNFHRTEVENAETILGKKSLVHAETISDEKIVHTSDVMDADTKTKCLPDVSKTGFSMHKDSIEEIESSIRNSGNVDIAEGLVIDAVAIDSVDCSFDGNGNTENSVTKRHYILSPENQALENLVPEKMSLGMEILPEDFDVDYEHPPDQTMDPSVKITKSTEIDRKTDSIHAESQIFDRKEIKKSMLVEEISAEVGKYDCDEIANTDEGCLKGDTKLKWFDTDFSDVKFAETMKMPSQEQTSMENSVATNCTEVDKESELMSKKEISTEAPNQKIDASKAMEINEVIVFKKLPSEIDNILEGAKKAEMKTSMDSVVIPKQSETSVDEVEFDVIEVPRKEILGIPPNIGRKQFVATANLTTDEQIMNKVLESELEANSPQNKIVGKLDIDEKLFSQVQTDKKVLDESHTIDIPREKFNLDEIPENITEDKKSIFGNWEGLEITKSRNHEAEDSCVETFLKSENEDDSSCLDYKILMIPRKRSEKFEELIRKFEGESEDQ</sequence>
<feature type="region of interest" description="Disordered" evidence="1">
    <location>
        <begin position="2432"/>
        <end position="2459"/>
    </location>
</feature>
<feature type="region of interest" description="Disordered" evidence="1">
    <location>
        <begin position="3070"/>
        <end position="3089"/>
    </location>
</feature>
<organism evidence="2 3">
    <name type="scientific">Blumeria graminis f. sp. hordei (strain DH14)</name>
    <name type="common">Barley powdery mildew</name>
    <name type="synonym">Oidium monilioides f. sp. hordei</name>
    <dbReference type="NCBI Taxonomy" id="546991"/>
    <lineage>
        <taxon>Eukaryota</taxon>
        <taxon>Fungi</taxon>
        <taxon>Dikarya</taxon>
        <taxon>Ascomycota</taxon>
        <taxon>Pezizomycotina</taxon>
        <taxon>Leotiomycetes</taxon>
        <taxon>Erysiphales</taxon>
        <taxon>Erysiphaceae</taxon>
        <taxon>Blumeria</taxon>
        <taxon>Blumeria hordei</taxon>
    </lineage>
</organism>
<evidence type="ECO:0000313" key="3">
    <source>
        <dbReference type="Proteomes" id="UP000015441"/>
    </source>
</evidence>
<feature type="compositionally biased region" description="Polar residues" evidence="1">
    <location>
        <begin position="315"/>
        <end position="324"/>
    </location>
</feature>
<keyword evidence="3" id="KW-1185">Reference proteome</keyword>
<accession>N1J945</accession>
<feature type="compositionally biased region" description="Basic and acidic residues" evidence="1">
    <location>
        <begin position="3073"/>
        <end position="3087"/>
    </location>
</feature>
<feature type="compositionally biased region" description="Basic and acidic residues" evidence="1">
    <location>
        <begin position="286"/>
        <end position="300"/>
    </location>
</feature>